<dbReference type="EMBL" id="CP084931">
    <property type="protein sequence ID" value="USI74871.1"/>
    <property type="molecule type" value="Genomic_DNA"/>
</dbReference>
<dbReference type="SUPFAM" id="SSF46785">
    <property type="entry name" value="Winged helix' DNA-binding domain"/>
    <property type="match status" value="1"/>
</dbReference>
<organism evidence="1 2">
    <name type="scientific">Sphingomonas morindae</name>
    <dbReference type="NCBI Taxonomy" id="1541170"/>
    <lineage>
        <taxon>Bacteria</taxon>
        <taxon>Pseudomonadati</taxon>
        <taxon>Pseudomonadota</taxon>
        <taxon>Alphaproteobacteria</taxon>
        <taxon>Sphingomonadales</taxon>
        <taxon>Sphingomonadaceae</taxon>
        <taxon>Sphingomonas</taxon>
    </lineage>
</organism>
<accession>A0ABY4XDS8</accession>
<dbReference type="InterPro" id="IPR036390">
    <property type="entry name" value="WH_DNA-bd_sf"/>
</dbReference>
<dbReference type="RefSeq" id="WP_252168685.1">
    <property type="nucleotide sequence ID" value="NZ_CP084931.1"/>
</dbReference>
<dbReference type="InterPro" id="IPR051815">
    <property type="entry name" value="Molybdate_resp_trans_reg"/>
</dbReference>
<gene>
    <name evidence="1" type="ORF">LHA26_17000</name>
</gene>
<dbReference type="Gene3D" id="1.10.10.10">
    <property type="entry name" value="Winged helix-like DNA-binding domain superfamily/Winged helix DNA-binding domain"/>
    <property type="match status" value="1"/>
</dbReference>
<name>A0ABY4XDS8_9SPHN</name>
<reference evidence="1" key="1">
    <citation type="journal article" date="2022" name="Toxins">
        <title>Genomic Analysis of Sphingopyxis sp. USTB-05 for Biodegrading Cyanobacterial Hepatotoxins.</title>
        <authorList>
            <person name="Liu C."/>
            <person name="Xu Q."/>
            <person name="Zhao Z."/>
            <person name="Zhang H."/>
            <person name="Liu X."/>
            <person name="Yin C."/>
            <person name="Liu Y."/>
            <person name="Yan H."/>
        </authorList>
    </citation>
    <scope>NUCLEOTIDE SEQUENCE</scope>
    <source>
        <strain evidence="1">NBD5</strain>
    </source>
</reference>
<dbReference type="InterPro" id="IPR036388">
    <property type="entry name" value="WH-like_DNA-bd_sf"/>
</dbReference>
<evidence type="ECO:0000313" key="1">
    <source>
        <dbReference type="EMBL" id="USI74871.1"/>
    </source>
</evidence>
<dbReference type="PANTHER" id="PTHR30432">
    <property type="entry name" value="TRANSCRIPTIONAL REGULATOR MODE"/>
    <property type="match status" value="1"/>
</dbReference>
<dbReference type="PANTHER" id="PTHR30432:SF1">
    <property type="entry name" value="DNA-BINDING TRANSCRIPTIONAL DUAL REGULATOR MODE"/>
    <property type="match status" value="1"/>
</dbReference>
<proteinExistence type="predicted"/>
<keyword evidence="2" id="KW-1185">Reference proteome</keyword>
<dbReference type="Proteomes" id="UP001056937">
    <property type="component" value="Chromosome 2"/>
</dbReference>
<evidence type="ECO:0000313" key="2">
    <source>
        <dbReference type="Proteomes" id="UP001056937"/>
    </source>
</evidence>
<protein>
    <submittedName>
        <fullName evidence="1">LysR family transcriptional regulator</fullName>
    </submittedName>
</protein>
<sequence>MRRGPLKLKVQLFSGETIAFGPGKADLLAAIAAEGSISAAGRSLGMSYRRCWLLVDEMNHCFVERLVETLPGGGRERGARLTAQGEAVLAAYRALETQLAEAAEGAALHLLSAALLPAPAPR</sequence>